<dbReference type="EMBL" id="BAAAQM010000005">
    <property type="protein sequence ID" value="GAA1958978.1"/>
    <property type="molecule type" value="Genomic_DNA"/>
</dbReference>
<dbReference type="CDD" id="cd03242">
    <property type="entry name" value="ABC_RecF"/>
    <property type="match status" value="1"/>
</dbReference>
<feature type="domain" description="RecF/RecN/SMC N-terminal" evidence="15">
    <location>
        <begin position="3"/>
        <end position="356"/>
    </location>
</feature>
<dbReference type="Pfam" id="PF02463">
    <property type="entry name" value="SMC_N"/>
    <property type="match status" value="1"/>
</dbReference>
<evidence type="ECO:0000256" key="7">
    <source>
        <dbReference type="ARBA" id="ARBA00022763"/>
    </source>
</evidence>
<name>A0ABN2QVY6_9ACTN</name>
<keyword evidence="6 13" id="KW-0547">Nucleotide-binding</keyword>
<dbReference type="InterPro" id="IPR027417">
    <property type="entry name" value="P-loop_NTPase"/>
</dbReference>
<evidence type="ECO:0000256" key="14">
    <source>
        <dbReference type="RuleBase" id="RU000578"/>
    </source>
</evidence>
<evidence type="ECO:0000259" key="15">
    <source>
        <dbReference type="Pfam" id="PF02463"/>
    </source>
</evidence>
<dbReference type="PROSITE" id="PS00618">
    <property type="entry name" value="RECF_2"/>
    <property type="match status" value="1"/>
</dbReference>
<evidence type="ECO:0000256" key="13">
    <source>
        <dbReference type="HAMAP-Rule" id="MF_00365"/>
    </source>
</evidence>
<evidence type="ECO:0000256" key="12">
    <source>
        <dbReference type="ARBA" id="ARBA00025401"/>
    </source>
</evidence>
<evidence type="ECO:0000256" key="11">
    <source>
        <dbReference type="ARBA" id="ARBA00023236"/>
    </source>
</evidence>
<dbReference type="RefSeq" id="WP_344656098.1">
    <property type="nucleotide sequence ID" value="NZ_BAAAQM010000005.1"/>
</dbReference>
<keyword evidence="4 13" id="KW-0963">Cytoplasm</keyword>
<evidence type="ECO:0000256" key="2">
    <source>
        <dbReference type="ARBA" id="ARBA00008016"/>
    </source>
</evidence>
<keyword evidence="17" id="KW-1185">Reference proteome</keyword>
<dbReference type="Proteomes" id="UP001499854">
    <property type="component" value="Unassembled WGS sequence"/>
</dbReference>
<feature type="binding site" evidence="13">
    <location>
        <begin position="30"/>
        <end position="37"/>
    </location>
    <ligand>
        <name>ATP</name>
        <dbReference type="ChEBI" id="CHEBI:30616"/>
    </ligand>
</feature>
<evidence type="ECO:0000313" key="17">
    <source>
        <dbReference type="Proteomes" id="UP001499854"/>
    </source>
</evidence>
<dbReference type="InterPro" id="IPR001238">
    <property type="entry name" value="DNA-binding_RecF"/>
</dbReference>
<comment type="caution">
    <text evidence="16">The sequence shown here is derived from an EMBL/GenBank/DDBJ whole genome shotgun (WGS) entry which is preliminary data.</text>
</comment>
<comment type="subcellular location">
    <subcellularLocation>
        <location evidence="1 13 14">Cytoplasm</location>
    </subcellularLocation>
</comment>
<evidence type="ECO:0000256" key="9">
    <source>
        <dbReference type="ARBA" id="ARBA00023125"/>
    </source>
</evidence>
<dbReference type="Gene3D" id="1.20.1050.90">
    <property type="entry name" value="RecF/RecN/SMC, N-terminal domain"/>
    <property type="match status" value="1"/>
</dbReference>
<dbReference type="NCBIfam" id="TIGR00611">
    <property type="entry name" value="recf"/>
    <property type="match status" value="1"/>
</dbReference>
<dbReference type="PROSITE" id="PS00617">
    <property type="entry name" value="RECF_1"/>
    <property type="match status" value="1"/>
</dbReference>
<gene>
    <name evidence="13 16" type="primary">recF</name>
    <name evidence="16" type="ORF">GCM10009838_14040</name>
</gene>
<evidence type="ECO:0000256" key="6">
    <source>
        <dbReference type="ARBA" id="ARBA00022741"/>
    </source>
</evidence>
<keyword evidence="11 13" id="KW-0742">SOS response</keyword>
<comment type="similarity">
    <text evidence="2 13 14">Belongs to the RecF family.</text>
</comment>
<evidence type="ECO:0000256" key="10">
    <source>
        <dbReference type="ARBA" id="ARBA00023204"/>
    </source>
</evidence>
<dbReference type="HAMAP" id="MF_00365">
    <property type="entry name" value="RecF"/>
    <property type="match status" value="1"/>
</dbReference>
<proteinExistence type="inferred from homology"/>
<evidence type="ECO:0000256" key="8">
    <source>
        <dbReference type="ARBA" id="ARBA00022840"/>
    </source>
</evidence>
<keyword evidence="10 13" id="KW-0234">DNA repair</keyword>
<accession>A0ABN2QVY6</accession>
<keyword evidence="8 13" id="KW-0067">ATP-binding</keyword>
<dbReference type="InterPro" id="IPR042174">
    <property type="entry name" value="RecF_2"/>
</dbReference>
<dbReference type="InterPro" id="IPR018078">
    <property type="entry name" value="DNA-binding_RecF_CS"/>
</dbReference>
<evidence type="ECO:0000256" key="5">
    <source>
        <dbReference type="ARBA" id="ARBA00022705"/>
    </source>
</evidence>
<sequence length="381" mass="41096">MRVTHLSLADFRSYASLELPLGGGVTAFVGPNGQGKTNLVEAIGYVATLDSHRVATDQPLVRFGAPRAIVRANVEREGRTQLVEIELNPGGSNRARLNRNPVPRPREVLGVLRTVLFAPEDLALVKGDPGERRRFLDDLLVARWPRFAGVRADYDRVLKQRNTLLRTAAMARRNKTSGPNMSTLDAWDHHLALAGSELVAARLALITALSPLVDKCYAEIAEGGATRIGYRSTIAPEPDTVVGALTEQFLATLGEARANELERGITLVGPHRDEMLLELTSGSGENMPARGYASHGESWSYALALRLASYDLLRSDGSDGGEPVLILDDVFAELDAKRRRRLAERVSGADQVLITAAVDADVPPQLAGQKYAVAAGQVTAA</sequence>
<evidence type="ECO:0000313" key="16">
    <source>
        <dbReference type="EMBL" id="GAA1958978.1"/>
    </source>
</evidence>
<protein>
    <recommendedName>
        <fullName evidence="3 13">DNA replication and repair protein RecF</fullName>
    </recommendedName>
</protein>
<dbReference type="PANTHER" id="PTHR32182">
    <property type="entry name" value="DNA REPLICATION AND REPAIR PROTEIN RECF"/>
    <property type="match status" value="1"/>
</dbReference>
<keyword evidence="9 13" id="KW-0238">DNA-binding</keyword>
<organism evidence="16 17">
    <name type="scientific">Catenulispora subtropica</name>
    <dbReference type="NCBI Taxonomy" id="450798"/>
    <lineage>
        <taxon>Bacteria</taxon>
        <taxon>Bacillati</taxon>
        <taxon>Actinomycetota</taxon>
        <taxon>Actinomycetes</taxon>
        <taxon>Catenulisporales</taxon>
        <taxon>Catenulisporaceae</taxon>
        <taxon>Catenulispora</taxon>
    </lineage>
</organism>
<dbReference type="InterPro" id="IPR003395">
    <property type="entry name" value="RecF/RecN/SMC_N"/>
</dbReference>
<keyword evidence="5 13" id="KW-0235">DNA replication</keyword>
<keyword evidence="7 13" id="KW-0227">DNA damage</keyword>
<evidence type="ECO:0000256" key="4">
    <source>
        <dbReference type="ARBA" id="ARBA00022490"/>
    </source>
</evidence>
<evidence type="ECO:0000256" key="1">
    <source>
        <dbReference type="ARBA" id="ARBA00004496"/>
    </source>
</evidence>
<dbReference type="Gene3D" id="3.40.50.300">
    <property type="entry name" value="P-loop containing nucleotide triphosphate hydrolases"/>
    <property type="match status" value="1"/>
</dbReference>
<comment type="function">
    <text evidence="12 13 14">The RecF protein is involved in DNA metabolism; it is required for DNA replication and normal SOS inducibility. RecF binds preferentially to single-stranded, linear DNA. It also seems to bind ATP.</text>
</comment>
<reference evidence="16 17" key="1">
    <citation type="journal article" date="2019" name="Int. J. Syst. Evol. Microbiol.">
        <title>The Global Catalogue of Microorganisms (GCM) 10K type strain sequencing project: providing services to taxonomists for standard genome sequencing and annotation.</title>
        <authorList>
            <consortium name="The Broad Institute Genomics Platform"/>
            <consortium name="The Broad Institute Genome Sequencing Center for Infectious Disease"/>
            <person name="Wu L."/>
            <person name="Ma J."/>
        </authorList>
    </citation>
    <scope>NUCLEOTIDE SEQUENCE [LARGE SCALE GENOMIC DNA]</scope>
    <source>
        <strain evidence="16 17">JCM 16013</strain>
    </source>
</reference>
<evidence type="ECO:0000256" key="3">
    <source>
        <dbReference type="ARBA" id="ARBA00020170"/>
    </source>
</evidence>
<dbReference type="SUPFAM" id="SSF52540">
    <property type="entry name" value="P-loop containing nucleoside triphosphate hydrolases"/>
    <property type="match status" value="1"/>
</dbReference>
<dbReference type="PANTHER" id="PTHR32182:SF0">
    <property type="entry name" value="DNA REPLICATION AND REPAIR PROTEIN RECF"/>
    <property type="match status" value="1"/>
</dbReference>